<name>A0AAN9XNG1_PSOTE</name>
<sequence>MWVVVMGSVKWRIRVAKLGFCEVWNGSLKFGVFGLISYFFNLDIFFIKTHLPMLSLPPCSPSLPLQEFHTLLLEPTWRTPTSLVASLTGDLLYALLCCWLVAIGAVGVSLKVGKAGKTSLDLVWLLRLVDLYSRIAS</sequence>
<evidence type="ECO:0000313" key="3">
    <source>
        <dbReference type="Proteomes" id="UP001386955"/>
    </source>
</evidence>
<proteinExistence type="predicted"/>
<keyword evidence="3" id="KW-1185">Reference proteome</keyword>
<keyword evidence="1" id="KW-0472">Membrane</keyword>
<reference evidence="2 3" key="1">
    <citation type="submission" date="2024-01" db="EMBL/GenBank/DDBJ databases">
        <title>The genomes of 5 underutilized Papilionoideae crops provide insights into root nodulation and disease resistanc.</title>
        <authorList>
            <person name="Jiang F."/>
        </authorList>
    </citation>
    <scope>NUCLEOTIDE SEQUENCE [LARGE SCALE GENOMIC DNA]</scope>
    <source>
        <strain evidence="2">DUOXIRENSHENG_FW03</strain>
        <tissue evidence="2">Leaves</tissue>
    </source>
</reference>
<keyword evidence="1" id="KW-1133">Transmembrane helix</keyword>
<protein>
    <recommendedName>
        <fullName evidence="4">Transmembrane protein</fullName>
    </recommendedName>
</protein>
<comment type="caution">
    <text evidence="2">The sequence shown here is derived from an EMBL/GenBank/DDBJ whole genome shotgun (WGS) entry which is preliminary data.</text>
</comment>
<evidence type="ECO:0008006" key="4">
    <source>
        <dbReference type="Google" id="ProtNLM"/>
    </source>
</evidence>
<dbReference type="AlphaFoldDB" id="A0AAN9XNG1"/>
<organism evidence="2 3">
    <name type="scientific">Psophocarpus tetragonolobus</name>
    <name type="common">Winged bean</name>
    <name type="synonym">Dolichos tetragonolobus</name>
    <dbReference type="NCBI Taxonomy" id="3891"/>
    <lineage>
        <taxon>Eukaryota</taxon>
        <taxon>Viridiplantae</taxon>
        <taxon>Streptophyta</taxon>
        <taxon>Embryophyta</taxon>
        <taxon>Tracheophyta</taxon>
        <taxon>Spermatophyta</taxon>
        <taxon>Magnoliopsida</taxon>
        <taxon>eudicotyledons</taxon>
        <taxon>Gunneridae</taxon>
        <taxon>Pentapetalae</taxon>
        <taxon>rosids</taxon>
        <taxon>fabids</taxon>
        <taxon>Fabales</taxon>
        <taxon>Fabaceae</taxon>
        <taxon>Papilionoideae</taxon>
        <taxon>50 kb inversion clade</taxon>
        <taxon>NPAAA clade</taxon>
        <taxon>indigoferoid/millettioid clade</taxon>
        <taxon>Phaseoleae</taxon>
        <taxon>Psophocarpus</taxon>
    </lineage>
</organism>
<gene>
    <name evidence="2" type="ORF">VNO78_11258</name>
</gene>
<evidence type="ECO:0000313" key="2">
    <source>
        <dbReference type="EMBL" id="KAK7400059.1"/>
    </source>
</evidence>
<feature type="transmembrane region" description="Helical" evidence="1">
    <location>
        <begin position="91"/>
        <end position="110"/>
    </location>
</feature>
<dbReference type="Proteomes" id="UP001386955">
    <property type="component" value="Unassembled WGS sequence"/>
</dbReference>
<dbReference type="EMBL" id="JAYMYS010000003">
    <property type="protein sequence ID" value="KAK7400059.1"/>
    <property type="molecule type" value="Genomic_DNA"/>
</dbReference>
<accession>A0AAN9XNG1</accession>
<keyword evidence="1" id="KW-0812">Transmembrane</keyword>
<evidence type="ECO:0000256" key="1">
    <source>
        <dbReference type="SAM" id="Phobius"/>
    </source>
</evidence>
<feature type="transmembrane region" description="Helical" evidence="1">
    <location>
        <begin position="27"/>
        <end position="47"/>
    </location>
</feature>